<feature type="compositionally biased region" description="Polar residues" evidence="7">
    <location>
        <begin position="31"/>
        <end position="46"/>
    </location>
</feature>
<feature type="compositionally biased region" description="Basic and acidic residues" evidence="7">
    <location>
        <begin position="518"/>
        <end position="530"/>
    </location>
</feature>
<evidence type="ECO:0000256" key="6">
    <source>
        <dbReference type="PROSITE-ProRule" id="PRU00552"/>
    </source>
</evidence>
<dbReference type="SMART" id="SM00490">
    <property type="entry name" value="HELICc"/>
    <property type="match status" value="1"/>
</dbReference>
<feature type="region of interest" description="Disordered" evidence="7">
    <location>
        <begin position="31"/>
        <end position="74"/>
    </location>
</feature>
<evidence type="ECO:0000256" key="5">
    <source>
        <dbReference type="ARBA" id="ARBA00022840"/>
    </source>
</evidence>
<dbReference type="EMBL" id="CATOUU010000554">
    <property type="protein sequence ID" value="CAI9933891.1"/>
    <property type="molecule type" value="Genomic_DNA"/>
</dbReference>
<dbReference type="Gene3D" id="3.40.50.300">
    <property type="entry name" value="P-loop containing nucleotide triphosphate hydrolases"/>
    <property type="match status" value="2"/>
</dbReference>
<dbReference type="SMART" id="SM00487">
    <property type="entry name" value="DEXDc"/>
    <property type="match status" value="1"/>
</dbReference>
<feature type="compositionally biased region" description="Polar residues" evidence="7">
    <location>
        <begin position="62"/>
        <end position="74"/>
    </location>
</feature>
<evidence type="ECO:0000256" key="2">
    <source>
        <dbReference type="ARBA" id="ARBA00022741"/>
    </source>
</evidence>
<evidence type="ECO:0000259" key="10">
    <source>
        <dbReference type="PROSITE" id="PS51195"/>
    </source>
</evidence>
<dbReference type="GO" id="GO:0003676">
    <property type="term" value="F:nucleic acid binding"/>
    <property type="evidence" value="ECO:0007669"/>
    <property type="project" value="InterPro"/>
</dbReference>
<name>A0AA86PA73_9EUKA</name>
<feature type="compositionally biased region" description="Basic and acidic residues" evidence="7">
    <location>
        <begin position="542"/>
        <end position="566"/>
    </location>
</feature>
<dbReference type="Pfam" id="PF00271">
    <property type="entry name" value="Helicase_C"/>
    <property type="match status" value="1"/>
</dbReference>
<protein>
    <recommendedName>
        <fullName evidence="1">RNA helicase</fullName>
        <ecNumber evidence="1">3.6.4.13</ecNumber>
    </recommendedName>
</protein>
<feature type="domain" description="DEAD-box RNA helicase Q" evidence="10">
    <location>
        <begin position="135"/>
        <end position="163"/>
    </location>
</feature>
<proteinExistence type="predicted"/>
<feature type="domain" description="Helicase ATP-binding" evidence="8">
    <location>
        <begin position="166"/>
        <end position="344"/>
    </location>
</feature>
<evidence type="ECO:0000313" key="11">
    <source>
        <dbReference type="EMBL" id="CAI9933891.1"/>
    </source>
</evidence>
<sequence>MSNNGLYVPPHMREGGAGNAQVSAFVAQAYGMQTQAAKPEKQNQQSRPEHQPAREYPRRNQDNSSYETKSNQSSGFVGRDFSSVFAKRDSFFKTTSLISCPPEYTLFNSDNNIPANYDAYKNVTVESTFKGEPFANFQDLKISTGLKENIVKCQFSQPTPVQMHSVIPAIEGRDMQVQANTGSGKTAAFAIPSIQNIINSNRRQKQIANPHVLVILPTRELAQQTIYNFYRLTHNLKLKCCVLYGGSEDTRDMFSQIKKGCDVLIGTPGKLIDFYEKSMYTLQDCKILVIDEANRCLDMGFENQMRQIVQKQDLGEHQTLLFSATFSRNIQKMADDFMKNPVTVKVGTPSSSETVKQSIEFVNENEKLNRVKELIQTTEQKVIIFCETKVKTNELAINMRSEGVECETMHGDLEQSERNTALKNFKDKAKILVATDCAQRGLDIANVGMVINYDCPHQCDDYIHRVGRTGRVGQIGEAITFMNKNTNSQVARDIIHEIQKVGQTVEKSVQDALFNKYGRRDDRGMSENKYKNSRQSSVSSNRGDREDRSNYQSERKSNFSRSEHSVVQKSIPKQVETDIKITVSEQHREVPIDDEIMWDDE</sequence>
<feature type="short sequence motif" description="Q motif" evidence="6">
    <location>
        <begin position="135"/>
        <end position="163"/>
    </location>
</feature>
<evidence type="ECO:0000256" key="7">
    <source>
        <dbReference type="SAM" id="MobiDB-lite"/>
    </source>
</evidence>
<dbReference type="PANTHER" id="PTHR47958">
    <property type="entry name" value="ATP-DEPENDENT RNA HELICASE DBP3"/>
    <property type="match status" value="1"/>
</dbReference>
<evidence type="ECO:0000256" key="1">
    <source>
        <dbReference type="ARBA" id="ARBA00012552"/>
    </source>
</evidence>
<keyword evidence="4 11" id="KW-0347">Helicase</keyword>
<dbReference type="PROSITE" id="PS51194">
    <property type="entry name" value="HELICASE_CTER"/>
    <property type="match status" value="1"/>
</dbReference>
<dbReference type="GO" id="GO:0016787">
    <property type="term" value="F:hydrolase activity"/>
    <property type="evidence" value="ECO:0007669"/>
    <property type="project" value="UniProtKB-KW"/>
</dbReference>
<dbReference type="SUPFAM" id="SSF52540">
    <property type="entry name" value="P-loop containing nucleoside triphosphate hydrolases"/>
    <property type="match status" value="1"/>
</dbReference>
<dbReference type="InterPro" id="IPR027417">
    <property type="entry name" value="P-loop_NTPase"/>
</dbReference>
<dbReference type="Proteomes" id="UP001642409">
    <property type="component" value="Unassembled WGS sequence"/>
</dbReference>
<organism evidence="11">
    <name type="scientific">Hexamita inflata</name>
    <dbReference type="NCBI Taxonomy" id="28002"/>
    <lineage>
        <taxon>Eukaryota</taxon>
        <taxon>Metamonada</taxon>
        <taxon>Diplomonadida</taxon>
        <taxon>Hexamitidae</taxon>
        <taxon>Hexamitinae</taxon>
        <taxon>Hexamita</taxon>
    </lineage>
</organism>
<evidence type="ECO:0000259" key="9">
    <source>
        <dbReference type="PROSITE" id="PS51194"/>
    </source>
</evidence>
<dbReference type="InterPro" id="IPR011545">
    <property type="entry name" value="DEAD/DEAH_box_helicase_dom"/>
</dbReference>
<feature type="domain" description="Helicase C-terminal" evidence="9">
    <location>
        <begin position="370"/>
        <end position="513"/>
    </location>
</feature>
<dbReference type="AlphaFoldDB" id="A0AA86PA73"/>
<gene>
    <name evidence="11" type="ORF">HINF_LOCUS21536</name>
    <name evidence="12" type="ORF">HINF_LOCUS41839</name>
</gene>
<evidence type="ECO:0000259" key="8">
    <source>
        <dbReference type="PROSITE" id="PS51192"/>
    </source>
</evidence>
<dbReference type="GO" id="GO:0005524">
    <property type="term" value="F:ATP binding"/>
    <property type="evidence" value="ECO:0007669"/>
    <property type="project" value="UniProtKB-KW"/>
</dbReference>
<dbReference type="EC" id="3.6.4.13" evidence="1"/>
<dbReference type="CDD" id="cd18787">
    <property type="entry name" value="SF2_C_DEAD"/>
    <property type="match status" value="1"/>
</dbReference>
<evidence type="ECO:0000313" key="13">
    <source>
        <dbReference type="Proteomes" id="UP001642409"/>
    </source>
</evidence>
<keyword evidence="13" id="KW-1185">Reference proteome</keyword>
<keyword evidence="3" id="KW-0378">Hydrolase</keyword>
<evidence type="ECO:0000256" key="3">
    <source>
        <dbReference type="ARBA" id="ARBA00022801"/>
    </source>
</evidence>
<keyword evidence="5" id="KW-0067">ATP-binding</keyword>
<dbReference type="PROSITE" id="PS51192">
    <property type="entry name" value="HELICASE_ATP_BIND_1"/>
    <property type="match status" value="1"/>
</dbReference>
<dbReference type="PROSITE" id="PS51195">
    <property type="entry name" value="Q_MOTIF"/>
    <property type="match status" value="1"/>
</dbReference>
<reference evidence="11" key="1">
    <citation type="submission" date="2023-06" db="EMBL/GenBank/DDBJ databases">
        <authorList>
            <person name="Kurt Z."/>
        </authorList>
    </citation>
    <scope>NUCLEOTIDE SEQUENCE</scope>
</reference>
<evidence type="ECO:0000256" key="4">
    <source>
        <dbReference type="ARBA" id="ARBA00022806"/>
    </source>
</evidence>
<comment type="caution">
    <text evidence="11">The sequence shown here is derived from an EMBL/GenBank/DDBJ whole genome shotgun (WGS) entry which is preliminary data.</text>
</comment>
<feature type="region of interest" description="Disordered" evidence="7">
    <location>
        <begin position="516"/>
        <end position="571"/>
    </location>
</feature>
<dbReference type="InterPro" id="IPR001650">
    <property type="entry name" value="Helicase_C-like"/>
</dbReference>
<feature type="compositionally biased region" description="Basic and acidic residues" evidence="7">
    <location>
        <begin position="47"/>
        <end position="61"/>
    </location>
</feature>
<dbReference type="InterPro" id="IPR014001">
    <property type="entry name" value="Helicase_ATP-bd"/>
</dbReference>
<reference evidence="12 13" key="2">
    <citation type="submission" date="2024-07" db="EMBL/GenBank/DDBJ databases">
        <authorList>
            <person name="Akdeniz Z."/>
        </authorList>
    </citation>
    <scope>NUCLEOTIDE SEQUENCE [LARGE SCALE GENOMIC DNA]</scope>
</reference>
<dbReference type="Pfam" id="PF00270">
    <property type="entry name" value="DEAD"/>
    <property type="match status" value="1"/>
</dbReference>
<dbReference type="InterPro" id="IPR014014">
    <property type="entry name" value="RNA_helicase_DEAD_Q_motif"/>
</dbReference>
<dbReference type="GO" id="GO:0003724">
    <property type="term" value="F:RNA helicase activity"/>
    <property type="evidence" value="ECO:0007669"/>
    <property type="project" value="UniProtKB-EC"/>
</dbReference>
<keyword evidence="2" id="KW-0547">Nucleotide-binding</keyword>
<dbReference type="EMBL" id="CAXDID020000169">
    <property type="protein sequence ID" value="CAL6046678.1"/>
    <property type="molecule type" value="Genomic_DNA"/>
</dbReference>
<accession>A0AA86PA73</accession>
<evidence type="ECO:0000313" key="12">
    <source>
        <dbReference type="EMBL" id="CAL6046678.1"/>
    </source>
</evidence>